<feature type="domain" description="Rad21/Rec8-like protein N-terminal" evidence="4">
    <location>
        <begin position="1"/>
        <end position="112"/>
    </location>
</feature>
<dbReference type="Pfam" id="PF04825">
    <property type="entry name" value="Rad21_Rec8_N"/>
    <property type="match status" value="1"/>
</dbReference>
<dbReference type="PANTHER" id="PTHR12585">
    <property type="entry name" value="SCC1 / RAD21 FAMILY MEMBER"/>
    <property type="match status" value="1"/>
</dbReference>
<dbReference type="Proteomes" id="UP001140560">
    <property type="component" value="Unassembled WGS sequence"/>
</dbReference>
<keyword evidence="6" id="KW-1185">Reference proteome</keyword>
<proteinExistence type="predicted"/>
<dbReference type="CDD" id="cd21789">
    <property type="entry name" value="Rad21_Rec8_M_SpRec8p-like"/>
    <property type="match status" value="1"/>
</dbReference>
<reference evidence="5" key="1">
    <citation type="submission" date="2022-10" db="EMBL/GenBank/DDBJ databases">
        <title>Tapping the CABI collections for fungal endophytes: first genome assemblies for Collariella, Neodidymelliopsis, Ascochyta clinopodiicola, Didymella pomorum, Didymosphaeria variabile, Neocosmospora piperis and Neocucurbitaria cava.</title>
        <authorList>
            <person name="Hill R."/>
        </authorList>
    </citation>
    <scope>NUCLEOTIDE SEQUENCE</scope>
    <source>
        <strain evidence="5">IMI 356814</strain>
    </source>
</reference>
<dbReference type="InterPro" id="IPR039781">
    <property type="entry name" value="Rad21/Rec8-like"/>
</dbReference>
<feature type="compositionally biased region" description="Basic and acidic residues" evidence="3">
    <location>
        <begin position="254"/>
        <end position="269"/>
    </location>
</feature>
<dbReference type="GO" id="GO:0030892">
    <property type="term" value="C:mitotic cohesin complex"/>
    <property type="evidence" value="ECO:0007669"/>
    <property type="project" value="TreeGrafter"/>
</dbReference>
<accession>A0A9W9CLL0</accession>
<dbReference type="GO" id="GO:0005634">
    <property type="term" value="C:nucleus"/>
    <property type="evidence" value="ECO:0007669"/>
    <property type="project" value="UniProtKB-SubCell"/>
</dbReference>
<evidence type="ECO:0000259" key="4">
    <source>
        <dbReference type="Pfam" id="PF04825"/>
    </source>
</evidence>
<dbReference type="OrthoDB" id="5427633at2759"/>
<feature type="region of interest" description="Disordered" evidence="3">
    <location>
        <begin position="684"/>
        <end position="745"/>
    </location>
</feature>
<evidence type="ECO:0000256" key="1">
    <source>
        <dbReference type="ARBA" id="ARBA00004123"/>
    </source>
</evidence>
<dbReference type="EMBL" id="JAPEUY010000010">
    <property type="protein sequence ID" value="KAJ4368955.1"/>
    <property type="molecule type" value="Genomic_DNA"/>
</dbReference>
<feature type="compositionally biased region" description="Acidic residues" evidence="3">
    <location>
        <begin position="686"/>
        <end position="718"/>
    </location>
</feature>
<feature type="compositionally biased region" description="Basic and acidic residues" evidence="3">
    <location>
        <begin position="733"/>
        <end position="745"/>
    </location>
</feature>
<evidence type="ECO:0000313" key="5">
    <source>
        <dbReference type="EMBL" id="KAJ4368955.1"/>
    </source>
</evidence>
<evidence type="ECO:0000256" key="2">
    <source>
        <dbReference type="ARBA" id="ARBA00023242"/>
    </source>
</evidence>
<comment type="subcellular location">
    <subcellularLocation>
        <location evidence="1">Nucleus</location>
    </subcellularLocation>
</comment>
<name>A0A9W9CLL0_9PLEO</name>
<evidence type="ECO:0000313" key="6">
    <source>
        <dbReference type="Proteomes" id="UP001140560"/>
    </source>
</evidence>
<gene>
    <name evidence="5" type="primary">rec8</name>
    <name evidence="5" type="ORF">N0V83_006037</name>
</gene>
<keyword evidence="2" id="KW-0539">Nucleus</keyword>
<evidence type="ECO:0000256" key="3">
    <source>
        <dbReference type="SAM" id="MobiDB-lite"/>
    </source>
</evidence>
<protein>
    <submittedName>
        <fullName evidence="5">R8 protein</fullName>
    </submittedName>
</protein>
<comment type="caution">
    <text evidence="5">The sequence shown here is derived from an EMBL/GenBank/DDBJ whole genome shotgun (WGS) entry which is preliminary data.</text>
</comment>
<dbReference type="GO" id="GO:0003682">
    <property type="term" value="F:chromatin binding"/>
    <property type="evidence" value="ECO:0007669"/>
    <property type="project" value="TreeGrafter"/>
</dbReference>
<dbReference type="PANTHER" id="PTHR12585:SF70">
    <property type="entry name" value="RAD21_REC8 N TERMINAL DOMAIN PROTEIN (AFU_ORTHOLOGUE AFUA_6G02900)"/>
    <property type="match status" value="1"/>
</dbReference>
<feature type="region of interest" description="Disordered" evidence="3">
    <location>
        <begin position="417"/>
        <end position="453"/>
    </location>
</feature>
<sequence length="745" mass="80883">MFYSHEILTSRKYGVATIWLVATLGSKSTLKRINRKQILDVDVAKTCQTIMDPVAPMALRLQGNLLYGVSRVYLQQCGYVLSDAQMARNTMQMMLRTVENAALDPDAGKARPEQLVLPDDPSFLPEFALAPPELLADLDLPFDLGITRTGESQTFTPFGSQHSQSSHGNAIGGLVLPSSSPSMPRGEFRLEDDNEPGSIGGPSGMLGAGDMLEVLEPDFTFGEDGDIIDLTAGNAVARTPGAPGRNTMHSDAGASERVRREHEEGRRTDAQFPGDQMDIDFPIYGDDLPEGEAFSSSANPQGSEQVEVLHSTSTASAPMRRKRRTARALPTDATIELRNKDLADWNANYLENMKAATQHKIKSRAGPIAKKNAEYFVWGSGIGGIADHMLGTKGSNPFAMFIGDNLFELLTGMNRKKAAGKKHDRDSGIDDATQEESRRVRQKTGEPEEQIGRGLDEDDLFMAGGDEVELPREAETALDDQHIFSAMPWNISASIRGSSAIPRSGRVAMLGSADQNKRGSRMVSASPLLGRGQPGGLQDFKALESDIDFAYGGDEFALLGISSDFPEPEAPLLATTRVRDALSAEGENFLTFVTEAIAEKRNRAQADLEPMSDFLQAEAAADIDEITFEELLPPSENTKVIACQGLMMVLALGMKGMLDVQQPEGFGEIGLKLTEKAKAMQVVEISDGEESESEESEADTAHEEEEVQGENIQEEGVQEEGYFQEQFASGSTAHEDGDHDSLYGY</sequence>
<dbReference type="AlphaFoldDB" id="A0A9W9CLL0"/>
<organism evidence="5 6">
    <name type="scientific">Neocucurbitaria cava</name>
    <dbReference type="NCBI Taxonomy" id="798079"/>
    <lineage>
        <taxon>Eukaryota</taxon>
        <taxon>Fungi</taxon>
        <taxon>Dikarya</taxon>
        <taxon>Ascomycota</taxon>
        <taxon>Pezizomycotina</taxon>
        <taxon>Dothideomycetes</taxon>
        <taxon>Pleosporomycetidae</taxon>
        <taxon>Pleosporales</taxon>
        <taxon>Pleosporineae</taxon>
        <taxon>Cucurbitariaceae</taxon>
        <taxon>Neocucurbitaria</taxon>
    </lineage>
</organism>
<dbReference type="InterPro" id="IPR006910">
    <property type="entry name" value="Rad21_Rec8_N"/>
</dbReference>
<feature type="region of interest" description="Disordered" evidence="3">
    <location>
        <begin position="238"/>
        <end position="278"/>
    </location>
</feature>
<feature type="compositionally biased region" description="Basic and acidic residues" evidence="3">
    <location>
        <begin position="435"/>
        <end position="453"/>
    </location>
</feature>
<dbReference type="GO" id="GO:0007064">
    <property type="term" value="P:mitotic sister chromatid cohesion"/>
    <property type="evidence" value="ECO:0007669"/>
    <property type="project" value="TreeGrafter"/>
</dbReference>